<dbReference type="Pfam" id="PF02801">
    <property type="entry name" value="Ketoacyl-synt_C"/>
    <property type="match status" value="1"/>
</dbReference>
<dbReference type="Gene3D" id="3.40.50.720">
    <property type="entry name" value="NAD(P)-binding Rossmann-like Domain"/>
    <property type="match status" value="1"/>
</dbReference>
<dbReference type="SMART" id="SM00066">
    <property type="entry name" value="GAL4"/>
    <property type="match status" value="1"/>
</dbReference>
<dbReference type="SUPFAM" id="SSF53335">
    <property type="entry name" value="S-adenosyl-L-methionine-dependent methyltransferases"/>
    <property type="match status" value="1"/>
</dbReference>
<keyword evidence="9" id="KW-0012">Acyltransferase</keyword>
<evidence type="ECO:0000256" key="10">
    <source>
        <dbReference type="PROSITE-ProRule" id="PRU01363"/>
    </source>
</evidence>
<feature type="compositionally biased region" description="Acidic residues" evidence="11">
    <location>
        <begin position="1274"/>
        <end position="1286"/>
    </location>
</feature>
<dbReference type="InterPro" id="IPR049900">
    <property type="entry name" value="PKS_mFAS_DH"/>
</dbReference>
<dbReference type="SUPFAM" id="SSF47336">
    <property type="entry name" value="ACP-like"/>
    <property type="match status" value="1"/>
</dbReference>
<dbReference type="GO" id="GO:0006351">
    <property type="term" value="P:DNA-templated transcription"/>
    <property type="evidence" value="ECO:0007669"/>
    <property type="project" value="InterPro"/>
</dbReference>
<dbReference type="Pfam" id="PF16197">
    <property type="entry name" value="KAsynt_C_assoc"/>
    <property type="match status" value="1"/>
</dbReference>
<dbReference type="Pfam" id="PF00109">
    <property type="entry name" value="ketoacyl-synt"/>
    <property type="match status" value="2"/>
</dbReference>
<dbReference type="InterPro" id="IPR029063">
    <property type="entry name" value="SAM-dependent_MTases_sf"/>
</dbReference>
<evidence type="ECO:0000256" key="8">
    <source>
        <dbReference type="ARBA" id="ARBA00023268"/>
    </source>
</evidence>
<feature type="active site" description="Proton donor; for dehydratase activity" evidence="10">
    <location>
        <position position="1192"/>
    </location>
</feature>
<evidence type="ECO:0000256" key="9">
    <source>
        <dbReference type="ARBA" id="ARBA00023315"/>
    </source>
</evidence>
<dbReference type="Gene3D" id="3.10.129.110">
    <property type="entry name" value="Polyketide synthase dehydratase"/>
    <property type="match status" value="1"/>
</dbReference>
<dbReference type="GO" id="GO:0008270">
    <property type="term" value="F:zinc ion binding"/>
    <property type="evidence" value="ECO:0007669"/>
    <property type="project" value="InterPro"/>
</dbReference>
<feature type="compositionally biased region" description="Low complexity" evidence="11">
    <location>
        <begin position="58"/>
        <end position="83"/>
    </location>
</feature>
<keyword evidence="6" id="KW-0560">Oxidoreductase</keyword>
<dbReference type="InterPro" id="IPR032821">
    <property type="entry name" value="PKS_assoc"/>
</dbReference>
<dbReference type="SUPFAM" id="SSF55048">
    <property type="entry name" value="Probable ACP-binding domain of malonyl-CoA ACP transacylase"/>
    <property type="match status" value="1"/>
</dbReference>
<keyword evidence="3" id="KW-0808">Transferase</keyword>
<dbReference type="Pfam" id="PF00698">
    <property type="entry name" value="Acyl_transf_1"/>
    <property type="match status" value="1"/>
</dbReference>
<keyword evidence="5" id="KW-0521">NADP</keyword>
<dbReference type="PROSITE" id="PS52004">
    <property type="entry name" value="KS3_2"/>
    <property type="match status" value="1"/>
</dbReference>
<dbReference type="InterPro" id="IPR013154">
    <property type="entry name" value="ADH-like_N"/>
</dbReference>
<keyword evidence="8" id="KW-0511">Multifunctional enzyme</keyword>
<dbReference type="GO" id="GO:0006633">
    <property type="term" value="P:fatty acid biosynthetic process"/>
    <property type="evidence" value="ECO:0007669"/>
    <property type="project" value="TreeGrafter"/>
</dbReference>
<gene>
    <name evidence="16" type="ORF">FIESC28_10103</name>
</gene>
<dbReference type="InterPro" id="IPR057326">
    <property type="entry name" value="KR_dom"/>
</dbReference>
<dbReference type="RefSeq" id="XP_031011723.1">
    <property type="nucleotide sequence ID" value="XM_031164238.1"/>
</dbReference>
<dbReference type="InterPro" id="IPR001227">
    <property type="entry name" value="Ac_transferase_dom_sf"/>
</dbReference>
<accession>A0A366QVM5</accession>
<keyword evidence="2" id="KW-0597">Phosphoprotein</keyword>
<dbReference type="PROSITE" id="PS50075">
    <property type="entry name" value="CARRIER"/>
    <property type="match status" value="1"/>
</dbReference>
<dbReference type="Gene3D" id="3.40.366.10">
    <property type="entry name" value="Malonyl-Coenzyme A Acyl Carrier Protein, domain 2"/>
    <property type="match status" value="1"/>
</dbReference>
<dbReference type="CDD" id="cd00833">
    <property type="entry name" value="PKS"/>
    <property type="match status" value="1"/>
</dbReference>
<evidence type="ECO:0000313" key="17">
    <source>
        <dbReference type="Proteomes" id="UP000253153"/>
    </source>
</evidence>
<feature type="region of interest" description="Disordered" evidence="11">
    <location>
        <begin position="25"/>
        <end position="96"/>
    </location>
</feature>
<dbReference type="SUPFAM" id="SSF52151">
    <property type="entry name" value="FabD/lysophospholipase-like"/>
    <property type="match status" value="1"/>
</dbReference>
<organism evidence="16 17">
    <name type="scientific">Fusarium coffeatum</name>
    <dbReference type="NCBI Taxonomy" id="231269"/>
    <lineage>
        <taxon>Eukaryota</taxon>
        <taxon>Fungi</taxon>
        <taxon>Dikarya</taxon>
        <taxon>Ascomycota</taxon>
        <taxon>Pezizomycotina</taxon>
        <taxon>Sordariomycetes</taxon>
        <taxon>Hypocreomycetidae</taxon>
        <taxon>Hypocreales</taxon>
        <taxon>Nectriaceae</taxon>
        <taxon>Fusarium</taxon>
        <taxon>Fusarium incarnatum-equiseti species complex</taxon>
    </lineage>
</organism>
<keyword evidence="1" id="KW-0596">Phosphopantetheine</keyword>
<feature type="domain" description="Carrier" evidence="13">
    <location>
        <begin position="2515"/>
        <end position="2592"/>
    </location>
</feature>
<feature type="compositionally biased region" description="Polar residues" evidence="11">
    <location>
        <begin position="25"/>
        <end position="41"/>
    </location>
</feature>
<dbReference type="Pfam" id="PF08242">
    <property type="entry name" value="Methyltransf_12"/>
    <property type="match status" value="1"/>
</dbReference>
<evidence type="ECO:0000256" key="7">
    <source>
        <dbReference type="ARBA" id="ARBA00023242"/>
    </source>
</evidence>
<dbReference type="SMART" id="SM00825">
    <property type="entry name" value="PKS_KS"/>
    <property type="match status" value="1"/>
</dbReference>
<dbReference type="InterPro" id="IPR020843">
    <property type="entry name" value="ER"/>
</dbReference>
<sequence length="3216" mass="353239">MSTMDTLDSATSTLGQSISQSISTEANGANTHGTSNGTLTGAVNGHPNGHSSDLNSSHTNGHINGHVNGHQNGHTNGVNGNGVAHSPNPSLPQKDSPVPIAICGMALRLPGGLESPQDLWDFLLAKGDARSRVPESRYNISAYHSDSGRPGTIATQYGYFLDDNVKLGSLDAARFSLSRAELEFADPQQRRMLEVVREAFDDAGEIDFKGRSIGCYMGSYGEDWLEMQNRDHQQSGVNRVDGYSDFMLSSRISYEMDLKGPWQNGICEAAVIGGANLIMAPGMTAFMTEKGVLSPEGHCRTFSADANGYARGEAITAVFVKPLDAAIRDGNPVRAVIRSVVSNSDGKTQGIAQPSTESQEALMRKAYADAGIADFSKTAFVECHGTGTPVGDPIETNAVARVFGDAGVYIGSVKPNLGHSEGASGLTSLIKAVLSLENRTIPPNIKFTSGNPKIPFRERKLTVPLDAAPWPEDRLERVSVNSFGIGGSNAHAILDSARSFGLPLEKLDVTTSGELVHDKSHLLPFSASSSASLQAMTTKLQAWIEKNPSKLEELAYTLSNRREHLPHRSFMVASLSKIPDAASQGVRAGNTQPNLVMVFTGQGAQWPRMGRELLLREDLAFQKSIRSLDKHLQDVSGGLEWTIEEELLKPARKSGVQRAELSQPLCTAVQIALVDLFASLGVVPYAVVGHSSGEIAAAYAAKGLTAKEAIVIAWQRGLAARGQKRPGAMAAIGLGRNEVQKFLPEPQVVMACENSPRSVTISGDTDAVQSAVEVVQKEHPGITARLLKVDKAYHSYHMAEVGDLYMATLRKHLPEFVDRKEKPRATSSDGPLFFSSVSGTGEAIKADELGSTYWQKNLESPVLFSGAVSGIILNVPNAVFLEIGPHAALAGPVRQIMTAVSNGSTSASPYFGAMTRGEDCAESFLTSVGRLYELNIPIDFSKLTTRTTSLPGLPHYPWDHDANYWRESRISHEWRYREFPAHPLLGIRQLESTTLEPSFRNMLLIDDASWLRDHCIEDNVIFPCAGYISMIGEAIRQISPRQQDHSPRENGYTIRNMVLNSALVLTEGTPVEVVTTFRPLRLTDSLNSQWWTWTIASHNGHVWIKHCSGEAMAEELTPERPSTPAETELLPRKVERRKYYDVLSRAGIGYGPKFQRLEDIRTGSLESVSAARLSRNLCGDEQYYHLHPAVIDACIQSGPLAATQGHIEAKHYRRVPTKIDRVIVHRVDPEDDMRAVASAVFIKGSGEVISRVKCIANDKIVLDMQGAKLSPLEDADAAEAPVEEVPTENGGKAESEVAPKALSEELTSSRLTWSPHIDFLDTSTLIKPEVPRHLYTPLLDKMVRMCFIYSQRRINYIRDNNRMKDTLPEHMHKYMQWIDSQVMKEPEDTLTSLDDSTLLNRIESLIKQMEGTPVEDCASSIEKVLKNIDGLCTGTTDALEMLLADGTLTKIYVATDACDRSDFIRHLAHSKPNLRILEIGAGTGASTASMLKHLILPVGQPLYFKYTFTDISAGFFVAAKERFKGYRNIEYRVLDISKDPTEQGFEDDEKYDLVIATNVLHATASLQETLRNVHKLLDHRDGRLLLHELDSPSKWPNYIFGTLHGWWYGTPDGRPEQPYVSPARWEEELEKAGFDGLDAVIRDAEEPHQLNAIMVARVRPRSKTNHRPIVLLCDEEEPLAETMSCQLQERGYTVNRRQLGQTLPDESQDIVSLLDASTPFFDGINQNRFKAFQGILEGLGTSGAGMLWVTHLCQVGCKDPRYAQIIGTVRTIRTESLLDIATCEVDHLDSSLNTVIDVLDRFQARPRVADESEEGDALDLKPDYEYAIVDGMVKVGRIYPFSLKSELTESATEPSASLVDGTRVSLSMTKPGRLSTLHWAKDGDGEKLLEGDDVEIQIFAAGLNFKDVLGALGVVPYPEAGLGLEGGGVVRRVGPEVKDLQPGDRIMFLADGAFASHVFTPERLCEKIPADLSFEDAATMPAVFATAVCSLFNIGGLRKGQSVLIHSAAGGVGLAAVQLATMAGAEIYATVGNEDKARYLVDNFGLSRNRIFNSRDASFVEGLMRETNGRGVDLCLNSLSGELLHATWRCVAEFGKLVEIGKRDFLGHGKLDMDVFLASRSYCCFYLDAEMARRQSLVKELFQTIILHLRMGHIKPLTPRKIFDASSVQEGFRHLQQGTHIGKIVFCIRNLDGSIKVDMKKVAKSTRTLELDSSASYLLAGGLGGLGQAVARHLVEQGARRLVFMSRSAGSGPGDSDIVRELESMGCHVELVRGSVVSRDDVCRAISQAPNLKGIIQASMVLRDDNFIRMSLDHWNQAVAPKVAGTWNLHHATVEAGINLDFFVLFSSMSGVTGQAGQANYAGANSFLDTFVQYRTGLGLACSALDIGAVQDVGYVSQDEALLKRMKAVSAHGITEPELLEALTAAILIPQAGTSASTKNEEYIDRCTIGLGLSTKIPLNSKESRAFWRKDRRMAVYHNNASKSAADTAGSSGSDGLKSFLARAKADTSILKTEESFNLLAIEIGKKLFGFLLRSDEDLNTTVPLSQLGMDSLVGVEMRSWWRQAFGYDISVLELLGTGNLDGLGRHAAEDQDMTLNKSCGQCRLRKVRCVVPPPKPNSDPATQTICVHCSNRNEACNFSKFRRRAGVKVSSNLLFPNSLVDNAITTDNELFVDKILRCGPQDVVLCDESTVVPDNIVPSSTVTFFSENRITSLADRLGTESLRELVTNLDGLIKQRVCQRQTSQAEGINFREADPVRTEPQMVQAFIKAFFTNVHPVYPFLNQSEFISQATDAYIDDVLHINPAFCALYHAVLALGSQFFHCGSFVPHQDQAWELFQVSLGKMSEILAPPIGLMNLQALTAMSIFSMNACCLQLDQTLISEAARMAQALKYHKSRNSDATQIKSFWTVYFIEKLSAFSESQSSILVDEDIGCVIPVSPESVFGDYDWFTSAIRLARISSIAFSELFSVSASFNSRAVLATGIRRIRHLLDGWRMSIPPFFRPGEAIQYNGDLTASMKLVLLQTQYAYYNIVFGLERLTLHLNMDETNIREESEKNLINAARTVAELVVFIDFEPHIPIFVSGIMPLSALFILFDHVIHNPCHTRTEENITLLDTVSRYFAVMDSISIGALPGSIISEFASIARQYVSKVREGTFDKNPDGLHVPTSAEWTADNSTSLDNSLSSYLSSDNNMSKKEEDQLKELFREAFPDWGNISF</sequence>
<dbReference type="InterPro" id="IPR014030">
    <property type="entry name" value="Ketoacyl_synth_N"/>
</dbReference>
<evidence type="ECO:0000256" key="4">
    <source>
        <dbReference type="ARBA" id="ARBA00022723"/>
    </source>
</evidence>
<dbReference type="CDD" id="cd12148">
    <property type="entry name" value="fungal_TF_MHR"/>
    <property type="match status" value="1"/>
</dbReference>
<dbReference type="InterPro" id="IPR016039">
    <property type="entry name" value="Thiolase-like"/>
</dbReference>
<evidence type="ECO:0000259" key="12">
    <source>
        <dbReference type="PROSITE" id="PS50048"/>
    </source>
</evidence>
<dbReference type="InterPro" id="IPR016035">
    <property type="entry name" value="Acyl_Trfase/lysoPLipase"/>
</dbReference>
<dbReference type="CDD" id="cd00067">
    <property type="entry name" value="GAL4"/>
    <property type="match status" value="1"/>
</dbReference>
<name>A0A366QVM5_9HYPO</name>
<dbReference type="InterPro" id="IPR036864">
    <property type="entry name" value="Zn2-C6_fun-type_DNA-bd_sf"/>
</dbReference>
<feature type="region of interest" description="N-terminal hotdog fold" evidence="10">
    <location>
        <begin position="982"/>
        <end position="1118"/>
    </location>
</feature>
<dbReference type="InterPro" id="IPR036291">
    <property type="entry name" value="NAD(P)-bd_dom_sf"/>
</dbReference>
<dbReference type="PROSITE" id="PS50048">
    <property type="entry name" value="ZN2_CY6_FUNGAL_2"/>
    <property type="match status" value="1"/>
</dbReference>
<dbReference type="PANTHER" id="PTHR43775:SF28">
    <property type="entry name" value="SYNTHASE, PUTATIVE-RELATED"/>
    <property type="match status" value="1"/>
</dbReference>
<dbReference type="SUPFAM" id="SSF53901">
    <property type="entry name" value="Thiolase-like"/>
    <property type="match status" value="2"/>
</dbReference>
<keyword evidence="4" id="KW-0479">Metal-binding</keyword>
<dbReference type="InterPro" id="IPR020807">
    <property type="entry name" value="PKS_DH"/>
</dbReference>
<evidence type="ECO:0000259" key="15">
    <source>
        <dbReference type="PROSITE" id="PS52019"/>
    </source>
</evidence>
<keyword evidence="17" id="KW-1185">Reference proteome</keyword>
<dbReference type="SMART" id="SM00826">
    <property type="entry name" value="PKS_DH"/>
    <property type="match status" value="1"/>
</dbReference>
<dbReference type="Gene3D" id="3.40.50.150">
    <property type="entry name" value="Vaccinia Virus protein VP39"/>
    <property type="match status" value="1"/>
</dbReference>
<dbReference type="InterPro" id="IPR014031">
    <property type="entry name" value="Ketoacyl_synth_C"/>
</dbReference>
<dbReference type="GO" id="GO:0044550">
    <property type="term" value="P:secondary metabolite biosynthetic process"/>
    <property type="evidence" value="ECO:0007669"/>
    <property type="project" value="TreeGrafter"/>
</dbReference>
<evidence type="ECO:0000259" key="13">
    <source>
        <dbReference type="PROSITE" id="PS50075"/>
    </source>
</evidence>
<dbReference type="InterPro" id="IPR020806">
    <property type="entry name" value="PKS_PP-bd"/>
</dbReference>
<dbReference type="Gene3D" id="4.10.240.10">
    <property type="entry name" value="Zn(2)-C6 fungal-type DNA-binding domain"/>
    <property type="match status" value="1"/>
</dbReference>
<dbReference type="CDD" id="cd05195">
    <property type="entry name" value="enoyl_red"/>
    <property type="match status" value="1"/>
</dbReference>
<dbReference type="CDD" id="cd02440">
    <property type="entry name" value="AdoMet_MTases"/>
    <property type="match status" value="1"/>
</dbReference>
<dbReference type="GeneID" id="41999534"/>
<dbReference type="InterPro" id="IPR009081">
    <property type="entry name" value="PP-bd_ACP"/>
</dbReference>
<dbReference type="InterPro" id="IPR050091">
    <property type="entry name" value="PKS_NRPS_Biosynth_Enz"/>
</dbReference>
<feature type="domain" description="Ketosynthase family 3 (KS3)" evidence="14">
    <location>
        <begin position="97"/>
        <end position="496"/>
    </location>
</feature>
<dbReference type="Gene3D" id="3.30.70.3290">
    <property type="match status" value="1"/>
</dbReference>
<feature type="active site" description="Proton acceptor; for dehydratase activity" evidence="10">
    <location>
        <position position="1014"/>
    </location>
</feature>
<feature type="region of interest" description="C-terminal hotdog fold" evidence="10">
    <location>
        <begin position="1131"/>
        <end position="1286"/>
    </location>
</feature>
<dbReference type="Gene3D" id="3.90.180.10">
    <property type="entry name" value="Medium-chain alcohol dehydrogenases, catalytic domain"/>
    <property type="match status" value="1"/>
</dbReference>
<dbReference type="SUPFAM" id="SSF50129">
    <property type="entry name" value="GroES-like"/>
    <property type="match status" value="1"/>
</dbReference>
<keyword evidence="7" id="KW-0539">Nucleus</keyword>
<feature type="domain" description="Zn(2)-C6 fungal-type" evidence="12">
    <location>
        <begin position="2599"/>
        <end position="2639"/>
    </location>
</feature>
<dbReference type="SUPFAM" id="SSF51735">
    <property type="entry name" value="NAD(P)-binding Rossmann-fold domains"/>
    <property type="match status" value="2"/>
</dbReference>
<dbReference type="GO" id="GO:0031177">
    <property type="term" value="F:phosphopantetheine binding"/>
    <property type="evidence" value="ECO:0007669"/>
    <property type="project" value="InterPro"/>
</dbReference>
<dbReference type="Pfam" id="PF00550">
    <property type="entry name" value="PP-binding"/>
    <property type="match status" value="1"/>
</dbReference>
<dbReference type="SMART" id="SM00823">
    <property type="entry name" value="PKS_PP"/>
    <property type="match status" value="1"/>
</dbReference>
<evidence type="ECO:0000256" key="2">
    <source>
        <dbReference type="ARBA" id="ARBA00022553"/>
    </source>
</evidence>
<dbReference type="InterPro" id="IPR049552">
    <property type="entry name" value="PKS_DH_N"/>
</dbReference>
<dbReference type="SMART" id="SM00827">
    <property type="entry name" value="PKS_AT"/>
    <property type="match status" value="1"/>
</dbReference>
<dbReference type="Proteomes" id="UP000253153">
    <property type="component" value="Unassembled WGS sequence"/>
</dbReference>
<evidence type="ECO:0008006" key="18">
    <source>
        <dbReference type="Google" id="ProtNLM"/>
    </source>
</evidence>
<dbReference type="Pfam" id="PF00107">
    <property type="entry name" value="ADH_zinc_N"/>
    <property type="match status" value="1"/>
</dbReference>
<dbReference type="InterPro" id="IPR042104">
    <property type="entry name" value="PKS_dehydratase_sf"/>
</dbReference>
<dbReference type="GO" id="GO:0004312">
    <property type="term" value="F:fatty acid synthase activity"/>
    <property type="evidence" value="ECO:0007669"/>
    <property type="project" value="TreeGrafter"/>
</dbReference>
<evidence type="ECO:0000256" key="6">
    <source>
        <dbReference type="ARBA" id="ARBA00023002"/>
    </source>
</evidence>
<dbReference type="InterPro" id="IPR011032">
    <property type="entry name" value="GroES-like_sf"/>
</dbReference>
<dbReference type="Pfam" id="PF08659">
    <property type="entry name" value="KR"/>
    <property type="match status" value="1"/>
</dbReference>
<dbReference type="InterPro" id="IPR016036">
    <property type="entry name" value="Malonyl_transacylase_ACP-bd"/>
</dbReference>
<feature type="region of interest" description="Disordered" evidence="11">
    <location>
        <begin position="1274"/>
        <end position="1300"/>
    </location>
</feature>
<dbReference type="GO" id="GO:0003677">
    <property type="term" value="F:DNA binding"/>
    <property type="evidence" value="ECO:0007669"/>
    <property type="project" value="InterPro"/>
</dbReference>
<dbReference type="GO" id="GO:0016491">
    <property type="term" value="F:oxidoreductase activity"/>
    <property type="evidence" value="ECO:0007669"/>
    <property type="project" value="UniProtKB-KW"/>
</dbReference>
<comment type="caution">
    <text evidence="16">The sequence shown here is derived from an EMBL/GenBank/DDBJ whole genome shotgun (WGS) entry which is preliminary data.</text>
</comment>
<dbReference type="InterPro" id="IPR013149">
    <property type="entry name" value="ADH-like_C"/>
</dbReference>
<evidence type="ECO:0000256" key="11">
    <source>
        <dbReference type="SAM" id="MobiDB-lite"/>
    </source>
</evidence>
<evidence type="ECO:0000259" key="14">
    <source>
        <dbReference type="PROSITE" id="PS52004"/>
    </source>
</evidence>
<reference evidence="16 17" key="1">
    <citation type="submission" date="2018-06" db="EMBL/GenBank/DDBJ databases">
        <title>Fusarium incarnatum-equiseti species complex species 28.</title>
        <authorList>
            <person name="Gardiner D.M."/>
        </authorList>
    </citation>
    <scope>NUCLEOTIDE SEQUENCE [LARGE SCALE GENOMIC DNA]</scope>
    <source>
        <strain evidence="16 17">FIESC_28</strain>
    </source>
</reference>
<dbReference type="InterPro" id="IPR007219">
    <property type="entry name" value="XnlR_reg_dom"/>
</dbReference>
<dbReference type="InterPro" id="IPR013217">
    <property type="entry name" value="Methyltransf_12"/>
</dbReference>
<dbReference type="Pfam" id="PF21089">
    <property type="entry name" value="PKS_DH_N"/>
    <property type="match status" value="1"/>
</dbReference>
<evidence type="ECO:0000313" key="16">
    <source>
        <dbReference type="EMBL" id="RBR08923.1"/>
    </source>
</evidence>
<dbReference type="Gene3D" id="3.40.47.10">
    <property type="match status" value="2"/>
</dbReference>
<dbReference type="EMBL" id="QKXC01000276">
    <property type="protein sequence ID" value="RBR08923.1"/>
    <property type="molecule type" value="Genomic_DNA"/>
</dbReference>
<dbReference type="InterPro" id="IPR013968">
    <property type="entry name" value="PKS_KR"/>
</dbReference>
<dbReference type="SMART" id="SM00829">
    <property type="entry name" value="PKS_ER"/>
    <property type="match status" value="1"/>
</dbReference>
<dbReference type="SUPFAM" id="SSF57701">
    <property type="entry name" value="Zn2/Cys6 DNA-binding domain"/>
    <property type="match status" value="1"/>
</dbReference>
<dbReference type="Pfam" id="PF08240">
    <property type="entry name" value="ADH_N"/>
    <property type="match status" value="1"/>
</dbReference>
<dbReference type="InterPro" id="IPR020841">
    <property type="entry name" value="PKS_Beta-ketoAc_synthase_dom"/>
</dbReference>
<evidence type="ECO:0000256" key="1">
    <source>
        <dbReference type="ARBA" id="ARBA00022450"/>
    </source>
</evidence>
<proteinExistence type="predicted"/>
<dbReference type="InterPro" id="IPR036736">
    <property type="entry name" value="ACP-like_sf"/>
</dbReference>
<evidence type="ECO:0000256" key="5">
    <source>
        <dbReference type="ARBA" id="ARBA00022857"/>
    </source>
</evidence>
<dbReference type="InterPro" id="IPR001138">
    <property type="entry name" value="Zn2Cys6_DnaBD"/>
</dbReference>
<evidence type="ECO:0000256" key="3">
    <source>
        <dbReference type="ARBA" id="ARBA00022679"/>
    </source>
</evidence>
<protein>
    <recommendedName>
        <fullName evidence="18">Carrier domain-containing protein</fullName>
    </recommendedName>
</protein>
<feature type="domain" description="PKS/mFAS DH" evidence="15">
    <location>
        <begin position="982"/>
        <end position="1286"/>
    </location>
</feature>
<dbReference type="Pfam" id="PF04082">
    <property type="entry name" value="Fungal_trans"/>
    <property type="match status" value="1"/>
</dbReference>
<dbReference type="InterPro" id="IPR014043">
    <property type="entry name" value="Acyl_transferase_dom"/>
</dbReference>
<dbReference type="PANTHER" id="PTHR43775">
    <property type="entry name" value="FATTY ACID SYNTHASE"/>
    <property type="match status" value="1"/>
</dbReference>
<dbReference type="SMART" id="SM00822">
    <property type="entry name" value="PKS_KR"/>
    <property type="match status" value="1"/>
</dbReference>
<dbReference type="Pfam" id="PF14765">
    <property type="entry name" value="PS-DH"/>
    <property type="match status" value="1"/>
</dbReference>
<dbReference type="OrthoDB" id="329835at2759"/>
<dbReference type="PROSITE" id="PS52019">
    <property type="entry name" value="PKS_MFAS_DH"/>
    <property type="match status" value="1"/>
</dbReference>
<dbReference type="InterPro" id="IPR049551">
    <property type="entry name" value="PKS_DH_C"/>
</dbReference>
<dbReference type="GO" id="GO:0000981">
    <property type="term" value="F:DNA-binding transcription factor activity, RNA polymerase II-specific"/>
    <property type="evidence" value="ECO:0007669"/>
    <property type="project" value="InterPro"/>
</dbReference>